<organism evidence="5">
    <name type="scientific">Mytilinidion resinicola</name>
    <dbReference type="NCBI Taxonomy" id="574789"/>
    <lineage>
        <taxon>Eukaryota</taxon>
        <taxon>Fungi</taxon>
        <taxon>Dikarya</taxon>
        <taxon>Ascomycota</taxon>
        <taxon>Pezizomycotina</taxon>
        <taxon>Dothideomycetes</taxon>
        <taxon>Pleosporomycetidae</taxon>
        <taxon>Mytilinidiales</taxon>
        <taxon>Mytilinidiaceae</taxon>
        <taxon>Mytilinidion</taxon>
    </lineage>
</organism>
<comment type="similarity">
    <text evidence="2">Belongs to the PhyH family.</text>
</comment>
<dbReference type="Pfam" id="PF05721">
    <property type="entry name" value="PhyH"/>
    <property type="match status" value="1"/>
</dbReference>
<evidence type="ECO:0000313" key="6">
    <source>
        <dbReference type="Proteomes" id="UP000504636"/>
    </source>
</evidence>
<evidence type="ECO:0000256" key="1">
    <source>
        <dbReference type="ARBA" id="ARBA00001962"/>
    </source>
</evidence>
<dbReference type="RefSeq" id="XP_033581073.1">
    <property type="nucleotide sequence ID" value="XM_033722756.1"/>
</dbReference>
<reference evidence="7" key="3">
    <citation type="submission" date="2025-04" db="UniProtKB">
        <authorList>
            <consortium name="RefSeq"/>
        </authorList>
    </citation>
    <scope>IDENTIFICATION</scope>
    <source>
        <strain evidence="7">CBS 304.34</strain>
    </source>
</reference>
<reference evidence="7" key="2">
    <citation type="submission" date="2020-04" db="EMBL/GenBank/DDBJ databases">
        <authorList>
            <consortium name="NCBI Genome Project"/>
        </authorList>
    </citation>
    <scope>NUCLEOTIDE SEQUENCE</scope>
    <source>
        <strain evidence="7">CBS 304.34</strain>
    </source>
</reference>
<dbReference type="EMBL" id="MU003695">
    <property type="protein sequence ID" value="KAF2814109.1"/>
    <property type="molecule type" value="Genomic_DNA"/>
</dbReference>
<evidence type="ECO:0000256" key="2">
    <source>
        <dbReference type="ARBA" id="ARBA00005830"/>
    </source>
</evidence>
<dbReference type="SUPFAM" id="SSF51197">
    <property type="entry name" value="Clavaminate synthase-like"/>
    <property type="match status" value="1"/>
</dbReference>
<dbReference type="OrthoDB" id="445007at2759"/>
<proteinExistence type="inferred from homology"/>
<protein>
    <recommendedName>
        <fullName evidence="8">Phytanoyl-CoA dioxygenase</fullName>
    </recommendedName>
</protein>
<evidence type="ECO:0000313" key="7">
    <source>
        <dbReference type="RefSeq" id="XP_033581073.1"/>
    </source>
</evidence>
<dbReference type="InterPro" id="IPR008775">
    <property type="entry name" value="Phytyl_CoA_dOase-like"/>
</dbReference>
<dbReference type="Gene3D" id="2.60.120.620">
    <property type="entry name" value="q2cbj1_9rhob like domain"/>
    <property type="match status" value="1"/>
</dbReference>
<sequence length="296" mass="32463">MPSQLSPPQSFTTLPYSTTPVADIVAAFDRDGAVILSDFTSPETISTLNKELGLSSSASPSAVTALASKSPTFVYDFLKSPKLLQFLDAKLQKTTRIWHGEERLSNTSRPQLSATVVFDSAPGSQAEPLHRHDDIYFAEHPLSQPVEIWALWSGSPGGNTTENGCVEGIIGSHTWGEDWDPAGHVLASTEMKTGSCLLLHGSLVHRGGANQSGVLRRSIGASWTQGHLRQEENQYLNISKERAMSLDEPTQRLIGYKINAPMGGWYELRDPITYLARPDDKIDTVQREFRDEDVVG</sequence>
<keyword evidence="4" id="KW-0408">Iron</keyword>
<reference evidence="5 7" key="1">
    <citation type="journal article" date="2020" name="Stud. Mycol.">
        <title>101 Dothideomycetes genomes: a test case for predicting lifestyles and emergence of pathogens.</title>
        <authorList>
            <person name="Haridas S."/>
            <person name="Albert R."/>
            <person name="Binder M."/>
            <person name="Bloem J."/>
            <person name="Labutti K."/>
            <person name="Salamov A."/>
            <person name="Andreopoulos B."/>
            <person name="Baker S."/>
            <person name="Barry K."/>
            <person name="Bills G."/>
            <person name="Bluhm B."/>
            <person name="Cannon C."/>
            <person name="Castanera R."/>
            <person name="Culley D."/>
            <person name="Daum C."/>
            <person name="Ezra D."/>
            <person name="Gonzalez J."/>
            <person name="Henrissat B."/>
            <person name="Kuo A."/>
            <person name="Liang C."/>
            <person name="Lipzen A."/>
            <person name="Lutzoni F."/>
            <person name="Magnuson J."/>
            <person name="Mondo S."/>
            <person name="Nolan M."/>
            <person name="Ohm R."/>
            <person name="Pangilinan J."/>
            <person name="Park H.-J."/>
            <person name="Ramirez L."/>
            <person name="Alfaro M."/>
            <person name="Sun H."/>
            <person name="Tritt A."/>
            <person name="Yoshinaga Y."/>
            <person name="Zwiers L.-H."/>
            <person name="Turgeon B."/>
            <person name="Goodwin S."/>
            <person name="Spatafora J."/>
            <person name="Crous P."/>
            <person name="Grigoriev I."/>
        </authorList>
    </citation>
    <scope>NUCLEOTIDE SEQUENCE</scope>
    <source>
        <strain evidence="5 7">CBS 304.34</strain>
    </source>
</reference>
<dbReference type="GeneID" id="54463649"/>
<keyword evidence="3" id="KW-0479">Metal-binding</keyword>
<keyword evidence="6" id="KW-1185">Reference proteome</keyword>
<accession>A0A6A6Z048</accession>
<evidence type="ECO:0000313" key="5">
    <source>
        <dbReference type="EMBL" id="KAF2814109.1"/>
    </source>
</evidence>
<dbReference type="PANTHER" id="PTHR20883">
    <property type="entry name" value="PHYTANOYL-COA DIOXYGENASE DOMAIN CONTAINING 1"/>
    <property type="match status" value="1"/>
</dbReference>
<dbReference type="GO" id="GO:0046872">
    <property type="term" value="F:metal ion binding"/>
    <property type="evidence" value="ECO:0007669"/>
    <property type="project" value="UniProtKB-KW"/>
</dbReference>
<name>A0A6A6Z048_9PEZI</name>
<dbReference type="PANTHER" id="PTHR20883:SF15">
    <property type="entry name" value="PHYTANOYL-COA DIOXYGENASE DOMAIN-CONTAINING PROTEIN 1"/>
    <property type="match status" value="1"/>
</dbReference>
<dbReference type="Proteomes" id="UP000504636">
    <property type="component" value="Unplaced"/>
</dbReference>
<evidence type="ECO:0000256" key="3">
    <source>
        <dbReference type="ARBA" id="ARBA00022723"/>
    </source>
</evidence>
<dbReference type="AlphaFoldDB" id="A0A6A6Z048"/>
<evidence type="ECO:0000256" key="4">
    <source>
        <dbReference type="ARBA" id="ARBA00023004"/>
    </source>
</evidence>
<gene>
    <name evidence="5 7" type="ORF">BDZ99DRAFT_486111</name>
</gene>
<comment type="cofactor">
    <cofactor evidence="1">
        <name>Fe cation</name>
        <dbReference type="ChEBI" id="CHEBI:24875"/>
    </cofactor>
</comment>
<evidence type="ECO:0008006" key="8">
    <source>
        <dbReference type="Google" id="ProtNLM"/>
    </source>
</evidence>